<dbReference type="Gene3D" id="1.25.40.10">
    <property type="entry name" value="Tetratricopeptide repeat domain"/>
    <property type="match status" value="1"/>
</dbReference>
<evidence type="ECO:0000313" key="3">
    <source>
        <dbReference type="Proteomes" id="UP000579281"/>
    </source>
</evidence>
<name>A0A841KW01_9FIRM</name>
<comment type="caution">
    <text evidence="2">The sequence shown here is derived from an EMBL/GenBank/DDBJ whole genome shotgun (WGS) entry which is preliminary data.</text>
</comment>
<dbReference type="GO" id="GO:0016740">
    <property type="term" value="F:transferase activity"/>
    <property type="evidence" value="ECO:0007669"/>
    <property type="project" value="UniProtKB-KW"/>
</dbReference>
<protein>
    <submittedName>
        <fullName evidence="2">Glycosyltransferase involved in cell wall biosynthesis</fullName>
    </submittedName>
</protein>
<feature type="domain" description="Glycosyltransferase 2-like" evidence="1">
    <location>
        <begin position="4"/>
        <end position="101"/>
    </location>
</feature>
<gene>
    <name evidence="2" type="ORF">HNQ80_002518</name>
</gene>
<reference evidence="2 3" key="1">
    <citation type="submission" date="2020-08" db="EMBL/GenBank/DDBJ databases">
        <title>Genomic Encyclopedia of Type Strains, Phase IV (KMG-IV): sequencing the most valuable type-strain genomes for metagenomic binning, comparative biology and taxonomic classification.</title>
        <authorList>
            <person name="Goeker M."/>
        </authorList>
    </citation>
    <scope>NUCLEOTIDE SEQUENCE [LARGE SCALE GENOMIC DNA]</scope>
    <source>
        <strain evidence="2 3">DSM 103526</strain>
    </source>
</reference>
<dbReference type="SUPFAM" id="SSF53448">
    <property type="entry name" value="Nucleotide-diphospho-sugar transferases"/>
    <property type="match status" value="1"/>
</dbReference>
<sequence>MQLSIVMMVKNEEKYLEECLNSLALIRESIPSELIIVDTGSDDDTVNIAKRYTDKVYFHSWNNDFAAMRNITIRYAKGEWVFVLDGDEILENSSEIIGFFKKRRYKEYNAGIIQVKNYVKGKERYNIVSLSRLFKNHRTLQYKGSIHEQVEIKQPVCFLKTILLHYGYLTTDKELMDRKFDRNSAILLKELKKDPENIFYWCHLAQAYNMHGDNTEALEAQLKAYNIAMKNKVDLYNHMHLYTNLATFYHQNKKYEELEKVCKEALSVRDGYIDLYYYLGKSQQMLYKDEEAIKNYRNYLEMALRYHDYAGYTDITVVTVTLDVYEYVMGELCILYARQEQYEKVLEYGTKINQQDAIKYALPAILHSFIKLQEFDRLENYYFNTIKNANSDLQDTFINILETLESLRKKYCWDKIADIFSKTDGAYGLLNELRLRIYRNELKQFDEKIRTLDFCDLPAYYADIIYYLVKGKYPLHEYLYKVNQNKLEQFFCYLINKYKQKMNQDIIDYLHSTATGKTLAENRMIKCIGKTMLLWGLLDHDEEAYIFERYVQHGISYICQTYHQDIIENQLVYLVKNEEDAFLLYLHQSEKIRRQDPRDYIQYLKKALTIYPAMKNGIDVLIREFQAESSSKEGEIDQYILKIKQAIITHIESRQLEQAKTMIMSYEEIIPNDLEILMLKSNIAVLEY</sequence>
<dbReference type="EMBL" id="JACHEN010000014">
    <property type="protein sequence ID" value="MBB6216418.1"/>
    <property type="molecule type" value="Genomic_DNA"/>
</dbReference>
<dbReference type="CDD" id="cd02511">
    <property type="entry name" value="Beta4Glucosyltransferase"/>
    <property type="match status" value="1"/>
</dbReference>
<dbReference type="InterPro" id="IPR011990">
    <property type="entry name" value="TPR-like_helical_dom_sf"/>
</dbReference>
<dbReference type="AlphaFoldDB" id="A0A841KW01"/>
<proteinExistence type="predicted"/>
<accession>A0A841KW01</accession>
<dbReference type="Pfam" id="PF00535">
    <property type="entry name" value="Glycos_transf_2"/>
    <property type="match status" value="1"/>
</dbReference>
<dbReference type="RefSeq" id="WP_184310952.1">
    <property type="nucleotide sequence ID" value="NZ_JACHEN010000014.1"/>
</dbReference>
<evidence type="ECO:0000259" key="1">
    <source>
        <dbReference type="Pfam" id="PF00535"/>
    </source>
</evidence>
<dbReference type="PANTHER" id="PTHR43630:SF2">
    <property type="entry name" value="GLYCOSYLTRANSFERASE"/>
    <property type="match status" value="1"/>
</dbReference>
<organism evidence="2 3">
    <name type="scientific">Anaerosolibacter carboniphilus</name>
    <dbReference type="NCBI Taxonomy" id="1417629"/>
    <lineage>
        <taxon>Bacteria</taxon>
        <taxon>Bacillati</taxon>
        <taxon>Bacillota</taxon>
        <taxon>Clostridia</taxon>
        <taxon>Peptostreptococcales</taxon>
        <taxon>Thermotaleaceae</taxon>
        <taxon>Anaerosolibacter</taxon>
    </lineage>
</organism>
<evidence type="ECO:0000313" key="2">
    <source>
        <dbReference type="EMBL" id="MBB6216418.1"/>
    </source>
</evidence>
<dbReference type="Proteomes" id="UP000579281">
    <property type="component" value="Unassembled WGS sequence"/>
</dbReference>
<keyword evidence="3" id="KW-1185">Reference proteome</keyword>
<dbReference type="Gene3D" id="3.90.550.10">
    <property type="entry name" value="Spore Coat Polysaccharide Biosynthesis Protein SpsA, Chain A"/>
    <property type="match status" value="1"/>
</dbReference>
<dbReference type="SUPFAM" id="SSF48452">
    <property type="entry name" value="TPR-like"/>
    <property type="match status" value="1"/>
</dbReference>
<keyword evidence="2" id="KW-0808">Transferase</keyword>
<dbReference type="InterPro" id="IPR029044">
    <property type="entry name" value="Nucleotide-diphossugar_trans"/>
</dbReference>
<dbReference type="PANTHER" id="PTHR43630">
    <property type="entry name" value="POLY-BETA-1,6-N-ACETYL-D-GLUCOSAMINE SYNTHASE"/>
    <property type="match status" value="1"/>
</dbReference>
<dbReference type="InterPro" id="IPR001173">
    <property type="entry name" value="Glyco_trans_2-like"/>
</dbReference>